<evidence type="ECO:0000256" key="2">
    <source>
        <dbReference type="ARBA" id="ARBA00022857"/>
    </source>
</evidence>
<comment type="caution">
    <text evidence="5">The sequence shown here is derived from an EMBL/GenBank/DDBJ whole genome shotgun (WGS) entry which is preliminary data.</text>
</comment>
<comment type="similarity">
    <text evidence="1">Belongs to the NmrA-type oxidoreductase family. Isoflavone reductase subfamily.</text>
</comment>
<dbReference type="EMBL" id="MTQA01000047">
    <property type="protein sequence ID" value="PNP83764.1"/>
    <property type="molecule type" value="Genomic_DNA"/>
</dbReference>
<dbReference type="PANTHER" id="PTHR47706">
    <property type="entry name" value="NMRA-LIKE FAMILY PROTEIN"/>
    <property type="match status" value="1"/>
</dbReference>
<feature type="domain" description="NAD(P)-binding" evidence="4">
    <location>
        <begin position="14"/>
        <end position="76"/>
    </location>
</feature>
<dbReference type="OrthoDB" id="419598at2759"/>
<dbReference type="Proteomes" id="UP000236664">
    <property type="component" value="Unassembled WGS sequence"/>
</dbReference>
<dbReference type="Pfam" id="PF13460">
    <property type="entry name" value="NAD_binding_10"/>
    <property type="match status" value="1"/>
</dbReference>
<keyword evidence="6" id="KW-1185">Reference proteome</keyword>
<dbReference type="InterPro" id="IPR016040">
    <property type="entry name" value="NAD(P)-bd_dom"/>
</dbReference>
<dbReference type="InterPro" id="IPR036291">
    <property type="entry name" value="NAD(P)-bd_dom_sf"/>
</dbReference>
<keyword evidence="3" id="KW-0560">Oxidoreductase</keyword>
<accession>A0A2K0WNC3</accession>
<evidence type="ECO:0000259" key="4">
    <source>
        <dbReference type="Pfam" id="PF13460"/>
    </source>
</evidence>
<dbReference type="GO" id="GO:0016491">
    <property type="term" value="F:oxidoreductase activity"/>
    <property type="evidence" value="ECO:0007669"/>
    <property type="project" value="UniProtKB-KW"/>
</dbReference>
<name>A0A2K0WNC3_GIBNY</name>
<organism evidence="5 6">
    <name type="scientific">Gibberella nygamai</name>
    <name type="common">Bean root rot disease fungus</name>
    <name type="synonym">Fusarium nygamai</name>
    <dbReference type="NCBI Taxonomy" id="42673"/>
    <lineage>
        <taxon>Eukaryota</taxon>
        <taxon>Fungi</taxon>
        <taxon>Dikarya</taxon>
        <taxon>Ascomycota</taxon>
        <taxon>Pezizomycotina</taxon>
        <taxon>Sordariomycetes</taxon>
        <taxon>Hypocreomycetidae</taxon>
        <taxon>Hypocreales</taxon>
        <taxon>Nectriaceae</taxon>
        <taxon>Fusarium</taxon>
        <taxon>Fusarium fujikuroi species complex</taxon>
    </lineage>
</organism>
<evidence type="ECO:0000313" key="5">
    <source>
        <dbReference type="EMBL" id="PNP83764.1"/>
    </source>
</evidence>
<dbReference type="SUPFAM" id="SSF51735">
    <property type="entry name" value="NAD(P)-binding Rossmann-fold domains"/>
    <property type="match status" value="1"/>
</dbReference>
<evidence type="ECO:0000256" key="3">
    <source>
        <dbReference type="ARBA" id="ARBA00023002"/>
    </source>
</evidence>
<dbReference type="STRING" id="42673.A0A2K0WNC3"/>
<sequence length="93" mass="9916">MTGKVQGRKIAIIGPSGQVGRPTVGALLASGIHTITAVQRIEATSTFPPEVIVKSGDLKDESFLASTFQGHDAVVLLMPLPHLVRLVKLQLQY</sequence>
<dbReference type="AlphaFoldDB" id="A0A2K0WNC3"/>
<proteinExistence type="inferred from homology"/>
<gene>
    <name evidence="5" type="ORF">FNYG_02452</name>
</gene>
<keyword evidence="2" id="KW-0521">NADP</keyword>
<dbReference type="Gene3D" id="3.40.50.720">
    <property type="entry name" value="NAD(P)-binding Rossmann-like Domain"/>
    <property type="match status" value="1"/>
</dbReference>
<dbReference type="InterPro" id="IPR051609">
    <property type="entry name" value="NmrA/Isoflavone_reductase-like"/>
</dbReference>
<dbReference type="PANTHER" id="PTHR47706:SF7">
    <property type="entry name" value="CIPA-LIKE, PUTATIVE (AFU_ORTHOLOGUE AFUA_1G01630)-RELATED"/>
    <property type="match status" value="1"/>
</dbReference>
<evidence type="ECO:0000313" key="6">
    <source>
        <dbReference type="Proteomes" id="UP000236664"/>
    </source>
</evidence>
<evidence type="ECO:0000256" key="1">
    <source>
        <dbReference type="ARBA" id="ARBA00005725"/>
    </source>
</evidence>
<protein>
    <recommendedName>
        <fullName evidence="4">NAD(P)-binding domain-containing protein</fullName>
    </recommendedName>
</protein>
<reference evidence="5 6" key="1">
    <citation type="submission" date="2017-06" db="EMBL/GenBank/DDBJ databases">
        <title>Genome of Fusarium nygamai isolate CS10214.</title>
        <authorList>
            <person name="Gardiner D.M."/>
            <person name="Obanor F."/>
            <person name="Kazan K."/>
        </authorList>
    </citation>
    <scope>NUCLEOTIDE SEQUENCE [LARGE SCALE GENOMIC DNA]</scope>
    <source>
        <strain evidence="5 6">CS10214</strain>
    </source>
</reference>